<dbReference type="RefSeq" id="WP_119098326.1">
    <property type="nucleotide sequence ID" value="NZ_QXMJ01000017.1"/>
</dbReference>
<name>A0A505DSJ0_9ACTN</name>
<dbReference type="EMBL" id="VCHX02000017">
    <property type="protein sequence ID" value="TPQ24115.1"/>
    <property type="molecule type" value="Genomic_DNA"/>
</dbReference>
<gene>
    <name evidence="1" type="ORF">FGD71_000375</name>
</gene>
<dbReference type="SUPFAM" id="SSF54060">
    <property type="entry name" value="His-Me finger endonucleases"/>
    <property type="match status" value="1"/>
</dbReference>
<reference evidence="1 2" key="1">
    <citation type="submission" date="2019-06" db="EMBL/GenBank/DDBJ databases">
        <title>Streptomyces sporangiiformans sp. nov., a novel actinomycete isolated from soil in Mount Song.</title>
        <authorList>
            <person name="Han L."/>
        </authorList>
    </citation>
    <scope>NUCLEOTIDE SEQUENCE [LARGE SCALE GENOMIC DNA]</scope>
    <source>
        <strain evidence="1 2">NEAU-SSA 1</strain>
    </source>
</reference>
<comment type="caution">
    <text evidence="1">The sequence shown here is derived from an EMBL/GenBank/DDBJ whole genome shotgun (WGS) entry which is preliminary data.</text>
</comment>
<dbReference type="Pfam" id="PF02945">
    <property type="entry name" value="Endonuclease_7"/>
    <property type="match status" value="1"/>
</dbReference>
<dbReference type="OrthoDB" id="581550at2"/>
<organism evidence="1 2">
    <name type="scientific">Streptomyces sporangiiformans</name>
    <dbReference type="NCBI Taxonomy" id="2315329"/>
    <lineage>
        <taxon>Bacteria</taxon>
        <taxon>Bacillati</taxon>
        <taxon>Actinomycetota</taxon>
        <taxon>Actinomycetes</taxon>
        <taxon>Kitasatosporales</taxon>
        <taxon>Streptomycetaceae</taxon>
        <taxon>Streptomyces</taxon>
    </lineage>
</organism>
<protein>
    <recommendedName>
        <fullName evidence="3">Recombination endonuclease VII</fullName>
    </recommendedName>
</protein>
<evidence type="ECO:0000313" key="2">
    <source>
        <dbReference type="Proteomes" id="UP000317378"/>
    </source>
</evidence>
<dbReference type="InterPro" id="IPR004211">
    <property type="entry name" value="Endonuclease_7"/>
</dbReference>
<keyword evidence="2" id="KW-1185">Reference proteome</keyword>
<dbReference type="AlphaFoldDB" id="A0A505DSJ0"/>
<dbReference type="InterPro" id="IPR038563">
    <property type="entry name" value="Endonuclease_7_sf"/>
</dbReference>
<dbReference type="Proteomes" id="UP000317378">
    <property type="component" value="Unassembled WGS sequence"/>
</dbReference>
<evidence type="ECO:0000313" key="1">
    <source>
        <dbReference type="EMBL" id="TPQ24115.1"/>
    </source>
</evidence>
<proteinExistence type="predicted"/>
<sequence>MSDQTCSFAGCTNRIKNTPRRLCHTHYLQFLAGKELRPIRKRVRTSGDCAFPSCGRPIRSRGLCKSHYAQQLKGKTLTALVERIPDGSVCTFSGCTKSQYSIGLCQGHYSQQYAGNELTPLRTVLNKDRTCEFPGCINKVRARGLCYTHADQRNRGVPLTPIRSKLPRQRALELRAQGMGHCTLCDQNKDLSEFPWDNGRDVPHSYCKRCKAIKRKASQNNLTFAFVEALYKYQEDRCAICDSTNGEPGNGSDWLQMDHWGGCCERSSKDDKTCGRCVRGLLCGACNSRLLSWYEQAPDHLRTIAEVNDYLTNWPAQVVRQQGIE</sequence>
<dbReference type="InterPro" id="IPR044925">
    <property type="entry name" value="His-Me_finger_sf"/>
</dbReference>
<evidence type="ECO:0008006" key="3">
    <source>
        <dbReference type="Google" id="ProtNLM"/>
    </source>
</evidence>
<dbReference type="Gene3D" id="3.40.1800.10">
    <property type="entry name" value="His-Me finger endonucleases"/>
    <property type="match status" value="1"/>
</dbReference>
<accession>A0A505DSJ0</accession>